<feature type="domain" description="Protein kinase" evidence="7">
    <location>
        <begin position="1"/>
        <end position="264"/>
    </location>
</feature>
<dbReference type="InterPro" id="IPR000719">
    <property type="entry name" value="Prot_kinase_dom"/>
</dbReference>
<evidence type="ECO:0000256" key="3">
    <source>
        <dbReference type="ARBA" id="ARBA00022741"/>
    </source>
</evidence>
<reference evidence="8" key="1">
    <citation type="journal article" date="2021" name="PeerJ">
        <title>Extensive microbial diversity within the chicken gut microbiome revealed by metagenomics and culture.</title>
        <authorList>
            <person name="Gilroy R."/>
            <person name="Ravi A."/>
            <person name="Getino M."/>
            <person name="Pursley I."/>
            <person name="Horton D.L."/>
            <person name="Alikhan N.F."/>
            <person name="Baker D."/>
            <person name="Gharbi K."/>
            <person name="Hall N."/>
            <person name="Watson M."/>
            <person name="Adriaenssens E.M."/>
            <person name="Foster-Nyarko E."/>
            <person name="Jarju S."/>
            <person name="Secka A."/>
            <person name="Antonio M."/>
            <person name="Oren A."/>
            <person name="Chaudhuri R.R."/>
            <person name="La Ragione R."/>
            <person name="Hildebrand F."/>
            <person name="Pallen M.J."/>
        </authorList>
    </citation>
    <scope>NUCLEOTIDE SEQUENCE</scope>
    <source>
        <strain evidence="8">5933</strain>
    </source>
</reference>
<reference evidence="8" key="2">
    <citation type="submission" date="2021-04" db="EMBL/GenBank/DDBJ databases">
        <authorList>
            <person name="Gilroy R."/>
        </authorList>
    </citation>
    <scope>NUCLEOTIDE SEQUENCE</scope>
    <source>
        <strain evidence="8">5933</strain>
    </source>
</reference>
<dbReference type="Pfam" id="PF00069">
    <property type="entry name" value="Pkinase"/>
    <property type="match status" value="1"/>
</dbReference>
<evidence type="ECO:0000259" key="7">
    <source>
        <dbReference type="PROSITE" id="PS50011"/>
    </source>
</evidence>
<sequence length="357" mass="40823">MDVSAELRLSFYRNIAMLNEKHGVALVQHIETKKVFVKKTLTIYDTWVFQYLMEHPVPGIPKIEELVEENGRLHVIEEYISGLSLREKLDLTGPLDTDTAVSYMQQLCTILRPLHQLLPPIVHRDIKPSNIIVTSAGVLYLVDFNAAKQASDRKERDTVLIGTFGYAAPEQYGFSASQPATDIYALGVLFNEMLTGKKPQEEMAVGPFASVIKKCIEIEPSKRYKNIGQLLEQIHAKYKKMEPQEPASLRKWLLPGFRTKKPFRWLLAGMWYAFVIYLCMNSGSQNQSASKVLILRFVCFVIFFAETFWVGNYQNIHSYFPLANHSNLLVRILGILLWGFVILIAIIMIFAILFPNF</sequence>
<dbReference type="CDD" id="cd14014">
    <property type="entry name" value="STKc_PknB_like"/>
    <property type="match status" value="1"/>
</dbReference>
<keyword evidence="6" id="KW-0472">Membrane</keyword>
<dbReference type="SMART" id="SM00220">
    <property type="entry name" value="S_TKc"/>
    <property type="match status" value="1"/>
</dbReference>
<dbReference type="EMBL" id="DWWA01000051">
    <property type="protein sequence ID" value="HJC73114.1"/>
    <property type="molecule type" value="Genomic_DNA"/>
</dbReference>
<organism evidence="8 9">
    <name type="scientific">Candidatus Ruthenibacterium merdavium</name>
    <dbReference type="NCBI Taxonomy" id="2838752"/>
    <lineage>
        <taxon>Bacteria</taxon>
        <taxon>Bacillati</taxon>
        <taxon>Bacillota</taxon>
        <taxon>Clostridia</taxon>
        <taxon>Eubacteriales</taxon>
        <taxon>Oscillospiraceae</taxon>
        <taxon>Ruthenibacterium</taxon>
    </lineage>
</organism>
<dbReference type="AlphaFoldDB" id="A0A9D2Q6Y6"/>
<dbReference type="Gene3D" id="1.10.510.10">
    <property type="entry name" value="Transferase(Phosphotransferase) domain 1"/>
    <property type="match status" value="1"/>
</dbReference>
<evidence type="ECO:0000256" key="5">
    <source>
        <dbReference type="ARBA" id="ARBA00022840"/>
    </source>
</evidence>
<dbReference type="GO" id="GO:0005524">
    <property type="term" value="F:ATP binding"/>
    <property type="evidence" value="ECO:0007669"/>
    <property type="project" value="UniProtKB-KW"/>
</dbReference>
<dbReference type="PROSITE" id="PS00108">
    <property type="entry name" value="PROTEIN_KINASE_ST"/>
    <property type="match status" value="1"/>
</dbReference>
<dbReference type="SUPFAM" id="SSF56112">
    <property type="entry name" value="Protein kinase-like (PK-like)"/>
    <property type="match status" value="1"/>
</dbReference>
<keyword evidence="5" id="KW-0067">ATP-binding</keyword>
<feature type="transmembrane region" description="Helical" evidence="6">
    <location>
        <begin position="263"/>
        <end position="280"/>
    </location>
</feature>
<proteinExistence type="predicted"/>
<keyword evidence="1 8" id="KW-0723">Serine/threonine-protein kinase</keyword>
<keyword evidence="2" id="KW-0808">Transferase</keyword>
<dbReference type="GO" id="GO:0004674">
    <property type="term" value="F:protein serine/threonine kinase activity"/>
    <property type="evidence" value="ECO:0007669"/>
    <property type="project" value="UniProtKB-KW"/>
</dbReference>
<dbReference type="InterPro" id="IPR008271">
    <property type="entry name" value="Ser/Thr_kinase_AS"/>
</dbReference>
<dbReference type="Proteomes" id="UP000823918">
    <property type="component" value="Unassembled WGS sequence"/>
</dbReference>
<gene>
    <name evidence="8" type="ORF">H9698_10050</name>
</gene>
<evidence type="ECO:0000256" key="2">
    <source>
        <dbReference type="ARBA" id="ARBA00022679"/>
    </source>
</evidence>
<comment type="caution">
    <text evidence="8">The sequence shown here is derived from an EMBL/GenBank/DDBJ whole genome shotgun (WGS) entry which is preliminary data.</text>
</comment>
<dbReference type="InterPro" id="IPR011009">
    <property type="entry name" value="Kinase-like_dom_sf"/>
</dbReference>
<dbReference type="PROSITE" id="PS50011">
    <property type="entry name" value="PROTEIN_KINASE_DOM"/>
    <property type="match status" value="1"/>
</dbReference>
<name>A0A9D2Q6Y6_9FIRM</name>
<feature type="transmembrane region" description="Helical" evidence="6">
    <location>
        <begin position="330"/>
        <end position="354"/>
    </location>
</feature>
<protein>
    <submittedName>
        <fullName evidence="8">Serine/threonine protein kinase</fullName>
    </submittedName>
</protein>
<evidence type="ECO:0000313" key="9">
    <source>
        <dbReference type="Proteomes" id="UP000823918"/>
    </source>
</evidence>
<feature type="transmembrane region" description="Helical" evidence="6">
    <location>
        <begin position="292"/>
        <end position="310"/>
    </location>
</feature>
<dbReference type="PANTHER" id="PTHR24351">
    <property type="entry name" value="RIBOSOMAL PROTEIN S6 KINASE"/>
    <property type="match status" value="1"/>
</dbReference>
<evidence type="ECO:0000256" key="6">
    <source>
        <dbReference type="SAM" id="Phobius"/>
    </source>
</evidence>
<keyword evidence="3" id="KW-0547">Nucleotide-binding</keyword>
<accession>A0A9D2Q6Y6</accession>
<keyword evidence="6" id="KW-1133">Transmembrane helix</keyword>
<evidence type="ECO:0000256" key="1">
    <source>
        <dbReference type="ARBA" id="ARBA00022527"/>
    </source>
</evidence>
<evidence type="ECO:0000313" key="8">
    <source>
        <dbReference type="EMBL" id="HJC73114.1"/>
    </source>
</evidence>
<evidence type="ECO:0000256" key="4">
    <source>
        <dbReference type="ARBA" id="ARBA00022777"/>
    </source>
</evidence>
<keyword evidence="6" id="KW-0812">Transmembrane</keyword>
<keyword evidence="4 8" id="KW-0418">Kinase</keyword>